<dbReference type="VEuPathDB" id="AmoebaDB:DDB_G0268890"/>
<dbReference type="KEGG" id="ddi:DDB_G0268890"/>
<dbReference type="PANTHER" id="PTHR11480:SF3">
    <property type="entry name" value="BCDNA.GH08312"/>
    <property type="match status" value="1"/>
</dbReference>
<dbReference type="PhylomeDB" id="Q55EI1"/>
<protein>
    <recommendedName>
        <fullName evidence="4">Saposin B-type domain-containing protein</fullName>
    </recommendedName>
</protein>
<evidence type="ECO:0000313" key="6">
    <source>
        <dbReference type="Proteomes" id="UP000002195"/>
    </source>
</evidence>
<dbReference type="STRING" id="44689.Q55EI1"/>
<dbReference type="Pfam" id="PF05184">
    <property type="entry name" value="SapB_1"/>
    <property type="match status" value="2"/>
</dbReference>
<dbReference type="InterPro" id="IPR051428">
    <property type="entry name" value="Sphingo_Act-Surfact_Prot"/>
</dbReference>
<evidence type="ECO:0000256" key="2">
    <source>
        <dbReference type="ARBA" id="ARBA00023180"/>
    </source>
</evidence>
<keyword evidence="6" id="KW-1185">Reference proteome</keyword>
<proteinExistence type="predicted"/>
<dbReference type="GO" id="GO:0016020">
    <property type="term" value="C:membrane"/>
    <property type="evidence" value="ECO:0007669"/>
    <property type="project" value="GOC"/>
</dbReference>
<dbReference type="InParanoid" id="Q55EI1"/>
<dbReference type="PANTHER" id="PTHR11480">
    <property type="entry name" value="SAPOSIN-RELATED"/>
    <property type="match status" value="1"/>
</dbReference>
<dbReference type="SMR" id="Q55EI1"/>
<dbReference type="OMA" id="ECHLCEM"/>
<dbReference type="EMBL" id="AAFI02000004">
    <property type="protein sequence ID" value="EAL73034.1"/>
    <property type="molecule type" value="Genomic_DNA"/>
</dbReference>
<evidence type="ECO:0000313" key="5">
    <source>
        <dbReference type="EMBL" id="EAL73034.1"/>
    </source>
</evidence>
<feature type="domain" description="Saposin B-type" evidence="4">
    <location>
        <begin position="26"/>
        <end position="107"/>
    </location>
</feature>
<dbReference type="Pfam" id="PF03489">
    <property type="entry name" value="SapB_2"/>
    <property type="match status" value="2"/>
</dbReference>
<keyword evidence="1" id="KW-1015">Disulfide bond</keyword>
<evidence type="ECO:0000256" key="3">
    <source>
        <dbReference type="SAM" id="SignalP"/>
    </source>
</evidence>
<dbReference type="SUPFAM" id="SSF47862">
    <property type="entry name" value="Saposin"/>
    <property type="match status" value="3"/>
</dbReference>
<evidence type="ECO:0000256" key="1">
    <source>
        <dbReference type="ARBA" id="ARBA00023157"/>
    </source>
</evidence>
<gene>
    <name evidence="5" type="ORF">DDB_G0268890</name>
</gene>
<dbReference type="PRINTS" id="PR01797">
    <property type="entry name" value="SAPOSIN"/>
</dbReference>
<dbReference type="HOGENOM" id="CLU_099640_0_0_1"/>
<dbReference type="PROSITE" id="PS50015">
    <property type="entry name" value="SAP_B"/>
    <property type="match status" value="2"/>
</dbReference>
<reference evidence="5 6" key="1">
    <citation type="journal article" date="2005" name="Nature">
        <title>The genome of the social amoeba Dictyostelium discoideum.</title>
        <authorList>
            <consortium name="The Dictyostelium discoideum Sequencing Consortium"/>
            <person name="Eichinger L."/>
            <person name="Pachebat J.A."/>
            <person name="Glockner G."/>
            <person name="Rajandream M.A."/>
            <person name="Sucgang R."/>
            <person name="Berriman M."/>
            <person name="Song J."/>
            <person name="Olsen R."/>
            <person name="Szafranski K."/>
            <person name="Xu Q."/>
            <person name="Tunggal B."/>
            <person name="Kummerfeld S."/>
            <person name="Madera M."/>
            <person name="Konfortov B.A."/>
            <person name="Rivero F."/>
            <person name="Bankier A.T."/>
            <person name="Lehmann R."/>
            <person name="Hamlin N."/>
            <person name="Davies R."/>
            <person name="Gaudet P."/>
            <person name="Fey P."/>
            <person name="Pilcher K."/>
            <person name="Chen G."/>
            <person name="Saunders D."/>
            <person name="Sodergren E."/>
            <person name="Davis P."/>
            <person name="Kerhornou A."/>
            <person name="Nie X."/>
            <person name="Hall N."/>
            <person name="Anjard C."/>
            <person name="Hemphill L."/>
            <person name="Bason N."/>
            <person name="Farbrother P."/>
            <person name="Desany B."/>
            <person name="Just E."/>
            <person name="Morio T."/>
            <person name="Rost R."/>
            <person name="Churcher C."/>
            <person name="Cooper J."/>
            <person name="Haydock S."/>
            <person name="van Driessche N."/>
            <person name="Cronin A."/>
            <person name="Goodhead I."/>
            <person name="Muzny D."/>
            <person name="Mourier T."/>
            <person name="Pain A."/>
            <person name="Lu M."/>
            <person name="Harper D."/>
            <person name="Lindsay R."/>
            <person name="Hauser H."/>
            <person name="James K."/>
            <person name="Quiles M."/>
            <person name="Madan Babu M."/>
            <person name="Saito T."/>
            <person name="Buchrieser C."/>
            <person name="Wardroper A."/>
            <person name="Felder M."/>
            <person name="Thangavelu M."/>
            <person name="Johnson D."/>
            <person name="Knights A."/>
            <person name="Loulseged H."/>
            <person name="Mungall K."/>
            <person name="Oliver K."/>
            <person name="Price C."/>
            <person name="Quail M.A."/>
            <person name="Urushihara H."/>
            <person name="Hernandez J."/>
            <person name="Rabbinowitsch E."/>
            <person name="Steffen D."/>
            <person name="Sanders M."/>
            <person name="Ma J."/>
            <person name="Kohara Y."/>
            <person name="Sharp S."/>
            <person name="Simmonds M."/>
            <person name="Spiegler S."/>
            <person name="Tivey A."/>
            <person name="Sugano S."/>
            <person name="White B."/>
            <person name="Walker D."/>
            <person name="Woodward J."/>
            <person name="Winckler T."/>
            <person name="Tanaka Y."/>
            <person name="Shaulsky G."/>
            <person name="Schleicher M."/>
            <person name="Weinstock G."/>
            <person name="Rosenthal A."/>
            <person name="Cox E.C."/>
            <person name="Chisholm R.L."/>
            <person name="Gibbs R."/>
            <person name="Loomis W.F."/>
            <person name="Platzer M."/>
            <person name="Kay R.R."/>
            <person name="Williams J."/>
            <person name="Dear P.H."/>
            <person name="Noegel A.A."/>
            <person name="Barrell B."/>
            <person name="Kuspa A."/>
        </authorList>
    </citation>
    <scope>NUCLEOTIDE SEQUENCE [LARGE SCALE GENOMIC DNA]</scope>
    <source>
        <strain evidence="5 6">AX4</strain>
    </source>
</reference>
<dbReference type="dictyBase" id="DDB_G0268890">
    <property type="gene designation" value="aplJ"/>
</dbReference>
<dbReference type="FunCoup" id="Q55EI1">
    <property type="interactions" value="1"/>
</dbReference>
<dbReference type="Gene3D" id="1.10.225.10">
    <property type="entry name" value="Saposin-like"/>
    <property type="match status" value="2"/>
</dbReference>
<dbReference type="eggNOG" id="KOG1340">
    <property type="taxonomic scope" value="Eukaryota"/>
</dbReference>
<dbReference type="InterPro" id="IPR007856">
    <property type="entry name" value="SapB_1"/>
</dbReference>
<dbReference type="InterPro" id="IPR008373">
    <property type="entry name" value="Saposin"/>
</dbReference>
<dbReference type="RefSeq" id="XP_647039.1">
    <property type="nucleotide sequence ID" value="XM_641947.1"/>
</dbReference>
<feature type="chain" id="PRO_5004250336" description="Saposin B-type domain-containing protein" evidence="3">
    <location>
        <begin position="18"/>
        <end position="214"/>
    </location>
</feature>
<dbReference type="InterPro" id="IPR011001">
    <property type="entry name" value="Saposin-like"/>
</dbReference>
<organism evidence="5 6">
    <name type="scientific">Dictyostelium discoideum</name>
    <name type="common">Social amoeba</name>
    <dbReference type="NCBI Taxonomy" id="44689"/>
    <lineage>
        <taxon>Eukaryota</taxon>
        <taxon>Amoebozoa</taxon>
        <taxon>Evosea</taxon>
        <taxon>Eumycetozoa</taxon>
        <taxon>Dictyostelia</taxon>
        <taxon>Dictyosteliales</taxon>
        <taxon>Dictyosteliaceae</taxon>
        <taxon>Dictyostelium</taxon>
    </lineage>
</organism>
<dbReference type="SMART" id="SM00741">
    <property type="entry name" value="SapB"/>
    <property type="match status" value="2"/>
</dbReference>
<accession>Q55EI1</accession>
<name>Q55EI1_DICDI</name>
<dbReference type="GeneID" id="8616734"/>
<evidence type="ECO:0000259" key="4">
    <source>
        <dbReference type="PROSITE" id="PS50015"/>
    </source>
</evidence>
<dbReference type="InterPro" id="IPR008139">
    <property type="entry name" value="SaposinB_dom"/>
</dbReference>
<dbReference type="Proteomes" id="UP000002195">
    <property type="component" value="Unassembled WGS sequence"/>
</dbReference>
<dbReference type="GO" id="GO:0005764">
    <property type="term" value="C:lysosome"/>
    <property type="evidence" value="ECO:0007669"/>
    <property type="project" value="InterPro"/>
</dbReference>
<feature type="signal peptide" evidence="3">
    <location>
        <begin position="1"/>
        <end position="17"/>
    </location>
</feature>
<dbReference type="PaxDb" id="44689-DDB0190105"/>
<feature type="domain" description="Saposin B-type" evidence="4">
    <location>
        <begin position="132"/>
        <end position="213"/>
    </location>
</feature>
<keyword evidence="2" id="KW-0325">Glycoprotein</keyword>
<dbReference type="GO" id="GO:0006665">
    <property type="term" value="P:sphingolipid metabolic process"/>
    <property type="evidence" value="ECO:0007669"/>
    <property type="project" value="InterPro"/>
</dbReference>
<dbReference type="InterPro" id="IPR008138">
    <property type="entry name" value="SapB_2"/>
</dbReference>
<sequence>MKLFILLILLNITILFSSNLFVKANNQVGCEICEMVTTFLEDKLANSNVETNISEELMKLCNYIPSNYQTICNNLIENNIDSIIKSFENNETPTIICDQLGLCSQSSSSSSNFDTIQETSSSSSSSSSSDLPSVGCLICEFIVQKVESYIEVNATQSEIEYFLDQDCNKFGGGYAGECVVYVNQYVPQLVNYLSYNQKPEKACSEIKACPSSSF</sequence>
<dbReference type="AlphaFoldDB" id="Q55EI1"/>
<comment type="caution">
    <text evidence="5">The sequence shown here is derived from an EMBL/GenBank/DDBJ whole genome shotgun (WGS) entry which is preliminary data.</text>
</comment>
<dbReference type="GO" id="GO:0005615">
    <property type="term" value="C:extracellular space"/>
    <property type="evidence" value="ECO:0000318"/>
    <property type="project" value="GO_Central"/>
</dbReference>
<keyword evidence="3" id="KW-0732">Signal</keyword>